<gene>
    <name evidence="3" type="ORF">PS2015_682</name>
</gene>
<dbReference type="PANTHER" id="PTHR46268">
    <property type="entry name" value="STRESS RESPONSE PROTEIN NHAX"/>
    <property type="match status" value="1"/>
</dbReference>
<dbReference type="KEGG" id="pspi:PS2015_682"/>
<feature type="domain" description="UspA" evidence="2">
    <location>
        <begin position="213"/>
        <end position="293"/>
    </location>
</feature>
<evidence type="ECO:0000313" key="3">
    <source>
        <dbReference type="EMBL" id="ALO45362.1"/>
    </source>
</evidence>
<dbReference type="InterPro" id="IPR006015">
    <property type="entry name" value="Universal_stress_UspA"/>
</dbReference>
<protein>
    <submittedName>
        <fullName evidence="3">Universal stress protein UspA</fullName>
    </submittedName>
</protein>
<dbReference type="AlphaFoldDB" id="A0A0S2KBQ1"/>
<dbReference type="RefSeq" id="WP_335338250.1">
    <property type="nucleotide sequence ID" value="NZ_CP013189.1"/>
</dbReference>
<evidence type="ECO:0000256" key="1">
    <source>
        <dbReference type="ARBA" id="ARBA00008791"/>
    </source>
</evidence>
<accession>A0A0S2KBQ1</accession>
<feature type="domain" description="UspA" evidence="2">
    <location>
        <begin position="12"/>
        <end position="165"/>
    </location>
</feature>
<reference evidence="3 4" key="1">
    <citation type="submission" date="2015-11" db="EMBL/GenBank/DDBJ databases">
        <authorList>
            <person name="Zhang Y."/>
            <person name="Guo Z."/>
        </authorList>
    </citation>
    <scope>NUCLEOTIDE SEQUENCE [LARGE SCALE GENOMIC DNA]</scope>
    <source>
        <strain evidence="3 4">KCTC 32221</strain>
    </source>
</reference>
<name>A0A0S2KBQ1_9GAMM</name>
<dbReference type="InterPro" id="IPR006016">
    <property type="entry name" value="UspA"/>
</dbReference>
<dbReference type="Pfam" id="PF00582">
    <property type="entry name" value="Usp"/>
    <property type="match status" value="2"/>
</dbReference>
<dbReference type="EMBL" id="CP013189">
    <property type="protein sequence ID" value="ALO45362.1"/>
    <property type="molecule type" value="Genomic_DNA"/>
</dbReference>
<keyword evidence="4" id="KW-1185">Reference proteome</keyword>
<organism evidence="3 4">
    <name type="scientific">Pseudohongiella spirulinae</name>
    <dbReference type="NCBI Taxonomy" id="1249552"/>
    <lineage>
        <taxon>Bacteria</taxon>
        <taxon>Pseudomonadati</taxon>
        <taxon>Pseudomonadota</taxon>
        <taxon>Gammaproteobacteria</taxon>
        <taxon>Pseudomonadales</taxon>
        <taxon>Pseudohongiellaceae</taxon>
        <taxon>Pseudohongiella</taxon>
    </lineage>
</organism>
<dbReference type="Proteomes" id="UP000065641">
    <property type="component" value="Chromosome"/>
</dbReference>
<dbReference type="SUPFAM" id="SSF52402">
    <property type="entry name" value="Adenine nucleotide alpha hydrolases-like"/>
    <property type="match status" value="2"/>
</dbReference>
<evidence type="ECO:0000313" key="4">
    <source>
        <dbReference type="Proteomes" id="UP000065641"/>
    </source>
</evidence>
<dbReference type="PANTHER" id="PTHR46268:SF6">
    <property type="entry name" value="UNIVERSAL STRESS PROTEIN UP12"/>
    <property type="match status" value="1"/>
</dbReference>
<evidence type="ECO:0000259" key="2">
    <source>
        <dbReference type="Pfam" id="PF00582"/>
    </source>
</evidence>
<dbReference type="CDD" id="cd00293">
    <property type="entry name" value="USP-like"/>
    <property type="match status" value="2"/>
</dbReference>
<dbReference type="PRINTS" id="PR01438">
    <property type="entry name" value="UNVRSLSTRESS"/>
</dbReference>
<comment type="similarity">
    <text evidence="1">Belongs to the universal stress protein A family.</text>
</comment>
<dbReference type="Gene3D" id="3.40.50.12370">
    <property type="match status" value="1"/>
</dbReference>
<sequence length="293" mass="31864">MTDITIPELTGKVLACIDDSCYAESVCDFAAWSAQRMQAPLSLIHVLNKEEAGGSPHNLSGRLNMDAQENLLHQLADLDAQRAKLAMEHGKLMLQAASQRVAEKSISDVETRQRHGELVDTLVELQPETRMLVMGKRGADHASEHGHIGSHLESTIRAVRKPILIAQQSFTPPKQVMVCYDGSVTMQKGIRIVAASPLGRGIPHHLVMAGADTEATRAQLADGEKILLDAGFDVTARIIPGEADSALADYQTQENIDLVVMGAYGHSRIRHLILGSTTTSMLKKTRVSLLVLR</sequence>
<proteinExistence type="inferred from homology"/>